<sequence>MHWKMLHINIYKTKLAVNKRPSTHMASLRDNRGDEKTLYETPTKKPVLEISSYPDNVRKNRIRRKEKKNKTCISMQQNENNFTTDKTDITADI</sequence>
<proteinExistence type="predicted"/>
<evidence type="ECO:0000313" key="1">
    <source>
        <dbReference type="EMBL" id="CEK61087.1"/>
    </source>
</evidence>
<dbReference type="EMBL" id="HACG01014222">
    <property type="protein sequence ID" value="CEK61087.1"/>
    <property type="molecule type" value="Transcribed_RNA"/>
</dbReference>
<protein>
    <submittedName>
        <fullName evidence="1">Uncharacterized protein</fullName>
    </submittedName>
</protein>
<accession>A0A0B6YY95</accession>
<name>A0A0B6YY95_9EUPU</name>
<dbReference type="AlphaFoldDB" id="A0A0B6YY95"/>
<reference evidence="1" key="1">
    <citation type="submission" date="2014-12" db="EMBL/GenBank/DDBJ databases">
        <title>Insight into the proteome of Arion vulgaris.</title>
        <authorList>
            <person name="Aradska J."/>
            <person name="Bulat T."/>
            <person name="Smidak R."/>
            <person name="Sarate P."/>
            <person name="Gangsoo J."/>
            <person name="Sialana F."/>
            <person name="Bilban M."/>
            <person name="Lubec G."/>
        </authorList>
    </citation>
    <scope>NUCLEOTIDE SEQUENCE</scope>
    <source>
        <tissue evidence="1">Skin</tissue>
    </source>
</reference>
<gene>
    <name evidence="1" type="primary">ORF41254</name>
</gene>
<organism evidence="1">
    <name type="scientific">Arion vulgaris</name>
    <dbReference type="NCBI Taxonomy" id="1028688"/>
    <lineage>
        <taxon>Eukaryota</taxon>
        <taxon>Metazoa</taxon>
        <taxon>Spiralia</taxon>
        <taxon>Lophotrochozoa</taxon>
        <taxon>Mollusca</taxon>
        <taxon>Gastropoda</taxon>
        <taxon>Heterobranchia</taxon>
        <taxon>Euthyneura</taxon>
        <taxon>Panpulmonata</taxon>
        <taxon>Eupulmonata</taxon>
        <taxon>Stylommatophora</taxon>
        <taxon>Helicina</taxon>
        <taxon>Arionoidea</taxon>
        <taxon>Arionidae</taxon>
        <taxon>Arion</taxon>
    </lineage>
</organism>